<evidence type="ECO:0000313" key="2">
    <source>
        <dbReference type="EMBL" id="KJW13244.1"/>
    </source>
</evidence>
<dbReference type="EMBL" id="JZCR01000009">
    <property type="protein sequence ID" value="KJW13244.1"/>
    <property type="molecule type" value="Genomic_DNA"/>
</dbReference>
<dbReference type="AlphaFoldDB" id="A0A0F3RUG0"/>
<comment type="caution">
    <text evidence="2">The sequence shown here is derived from an EMBL/GenBank/DDBJ whole genome shotgun (WGS) entry which is preliminary data.</text>
</comment>
<feature type="transmembrane region" description="Helical" evidence="1">
    <location>
        <begin position="512"/>
        <end position="531"/>
    </location>
</feature>
<dbReference type="PATRIC" id="fig|216463.3.peg.2710"/>
<protein>
    <submittedName>
        <fullName evidence="2">Permease</fullName>
    </submittedName>
</protein>
<evidence type="ECO:0000256" key="1">
    <source>
        <dbReference type="SAM" id="Phobius"/>
    </source>
</evidence>
<evidence type="ECO:0000313" key="3">
    <source>
        <dbReference type="Proteomes" id="UP000033491"/>
    </source>
</evidence>
<keyword evidence="1" id="KW-0472">Membrane</keyword>
<keyword evidence="1" id="KW-0812">Transmembrane</keyword>
<keyword evidence="1" id="KW-1133">Transmembrane helix</keyword>
<organism evidence="2 3">
    <name type="scientific">Levilactobacillus spicheri</name>
    <dbReference type="NCBI Taxonomy" id="216463"/>
    <lineage>
        <taxon>Bacteria</taxon>
        <taxon>Bacillati</taxon>
        <taxon>Bacillota</taxon>
        <taxon>Bacilli</taxon>
        <taxon>Lactobacillales</taxon>
        <taxon>Lactobacillaceae</taxon>
        <taxon>Levilactobacillus</taxon>
    </lineage>
</organism>
<feature type="transmembrane region" description="Helical" evidence="1">
    <location>
        <begin position="62"/>
        <end position="79"/>
    </location>
</feature>
<reference evidence="2 3" key="1">
    <citation type="submission" date="2015-03" db="EMBL/GenBank/DDBJ databases">
        <authorList>
            <person name="Zheng J."/>
            <person name="Ganezle M."/>
        </authorList>
    </citation>
    <scope>NUCLEOTIDE SEQUENCE [LARGE SCALE GENOMIC DNA]</scope>
    <source>
        <strain evidence="2 3">LP38</strain>
    </source>
</reference>
<feature type="transmembrane region" description="Helical" evidence="1">
    <location>
        <begin position="395"/>
        <end position="422"/>
    </location>
</feature>
<accession>A0A0F3RUG0</accession>
<dbReference type="Proteomes" id="UP000033491">
    <property type="component" value="Unassembled WGS sequence"/>
</dbReference>
<gene>
    <name evidence="2" type="ORF">VC81_04380</name>
</gene>
<feature type="transmembrane region" description="Helical" evidence="1">
    <location>
        <begin position="243"/>
        <end position="261"/>
    </location>
</feature>
<feature type="transmembrane region" description="Helical" evidence="1">
    <location>
        <begin position="192"/>
        <end position="213"/>
    </location>
</feature>
<sequence>MVGKMTRAALLTRIGFKRDRFRLLIWVVVLAGLMSAVAVKFVDIYGTPQEINAIVGTLKSPAIVAMFGAFTFTGTVTTAEVFANEMLVFMALMQVIMNLALSVHATRDEEDRGLTELVRAHAVGPLAPLTAAINELTLVNFGLGILYAVGLDLASMPGATVSGNWLIGLGLAATGWLFGMLGLVTSQLADHAASATGMAYALFGLSYLVRMITDVQRPRLTWWSPLGWIEKLTPYQTPNWRPLLLMLLTGLVLAEVALLIAQRRDIGAGAIATRPGRRTASAWLRGPLSLLWRRQRTILLGWLVGVIVLGAAYGTVFNTIGDILKTNPTMQQVFGGAMVHAANHHLLVGFSSLLTVVLAAIAVIPGLQLVLKLYTDETSGWLESLYARPVSRTRLLLTYSGLGLLTSTTLFLGGWAGLVLTGNASLTHAKDGITAFEFWQGFWGQLPVIWLFVVLGILLVGWWPRGRVAVWLYLAYGFLSQYMGNLLHLPHWTKQLTPFGWIKSVPEHAVDWPTFTGLLALAAVLALLGWWRYTRRDLQLR</sequence>
<dbReference type="STRING" id="216463.VC81_04380"/>
<name>A0A0F3RUG0_9LACO</name>
<feature type="transmembrane region" description="Helical" evidence="1">
    <location>
        <begin position="442"/>
        <end position="463"/>
    </location>
</feature>
<feature type="transmembrane region" description="Helical" evidence="1">
    <location>
        <begin position="298"/>
        <end position="320"/>
    </location>
</feature>
<dbReference type="OrthoDB" id="2014935at2"/>
<feature type="transmembrane region" description="Helical" evidence="1">
    <location>
        <begin position="21"/>
        <end position="42"/>
    </location>
</feature>
<feature type="transmembrane region" description="Helical" evidence="1">
    <location>
        <begin position="470"/>
        <end position="492"/>
    </location>
</feature>
<proteinExistence type="predicted"/>
<feature type="transmembrane region" description="Helical" evidence="1">
    <location>
        <begin position="353"/>
        <end position="374"/>
    </location>
</feature>
<feature type="transmembrane region" description="Helical" evidence="1">
    <location>
        <begin position="165"/>
        <end position="185"/>
    </location>
</feature>
<dbReference type="RefSeq" id="WP_045806948.1">
    <property type="nucleotide sequence ID" value="NZ_JZCR01000009.1"/>
</dbReference>